<comment type="caution">
    <text evidence="1">The sequence shown here is derived from an EMBL/GenBank/DDBJ whole genome shotgun (WGS) entry which is preliminary data.</text>
</comment>
<evidence type="ECO:0000313" key="1">
    <source>
        <dbReference type="EMBL" id="KAG0444749.1"/>
    </source>
</evidence>
<name>A0AC60QYR1_IXOPE</name>
<gene>
    <name evidence="1" type="ORF">HPB47_013425</name>
</gene>
<dbReference type="EMBL" id="JABSTQ010001534">
    <property type="protein sequence ID" value="KAG0444749.1"/>
    <property type="molecule type" value="Genomic_DNA"/>
</dbReference>
<proteinExistence type="predicted"/>
<accession>A0AC60QYR1</accession>
<keyword evidence="2" id="KW-1185">Reference proteome</keyword>
<dbReference type="Proteomes" id="UP000805193">
    <property type="component" value="Unassembled WGS sequence"/>
</dbReference>
<organism evidence="1 2">
    <name type="scientific">Ixodes persulcatus</name>
    <name type="common">Taiga tick</name>
    <dbReference type="NCBI Taxonomy" id="34615"/>
    <lineage>
        <taxon>Eukaryota</taxon>
        <taxon>Metazoa</taxon>
        <taxon>Ecdysozoa</taxon>
        <taxon>Arthropoda</taxon>
        <taxon>Chelicerata</taxon>
        <taxon>Arachnida</taxon>
        <taxon>Acari</taxon>
        <taxon>Parasitiformes</taxon>
        <taxon>Ixodida</taxon>
        <taxon>Ixodoidea</taxon>
        <taxon>Ixodidae</taxon>
        <taxon>Ixodinae</taxon>
        <taxon>Ixodes</taxon>
    </lineage>
</organism>
<sequence>MRSDALADPASEDAVRDAASREDASNALDDLAGEDVTTGEGLDIMAEMTQELLILSYCMWLIGATIVHEGRAASWNPEYHVTRAELLCRPCCRQNTRIKGLRYSAP</sequence>
<reference evidence="1 2" key="1">
    <citation type="journal article" date="2020" name="Cell">
        <title>Large-Scale Comparative Analyses of Tick Genomes Elucidate Their Genetic Diversity and Vector Capacities.</title>
        <authorList>
            <consortium name="Tick Genome and Microbiome Consortium (TIGMIC)"/>
            <person name="Jia N."/>
            <person name="Wang J."/>
            <person name="Shi W."/>
            <person name="Du L."/>
            <person name="Sun Y."/>
            <person name="Zhan W."/>
            <person name="Jiang J.F."/>
            <person name="Wang Q."/>
            <person name="Zhang B."/>
            <person name="Ji P."/>
            <person name="Bell-Sakyi L."/>
            <person name="Cui X.M."/>
            <person name="Yuan T.T."/>
            <person name="Jiang B.G."/>
            <person name="Yang W.F."/>
            <person name="Lam T.T."/>
            <person name="Chang Q.C."/>
            <person name="Ding S.J."/>
            <person name="Wang X.J."/>
            <person name="Zhu J.G."/>
            <person name="Ruan X.D."/>
            <person name="Zhao L."/>
            <person name="Wei J.T."/>
            <person name="Ye R.Z."/>
            <person name="Que T.C."/>
            <person name="Du C.H."/>
            <person name="Zhou Y.H."/>
            <person name="Cheng J.X."/>
            <person name="Dai P.F."/>
            <person name="Guo W.B."/>
            <person name="Han X.H."/>
            <person name="Huang E.J."/>
            <person name="Li L.F."/>
            <person name="Wei W."/>
            <person name="Gao Y.C."/>
            <person name="Liu J.Z."/>
            <person name="Shao H.Z."/>
            <person name="Wang X."/>
            <person name="Wang C.C."/>
            <person name="Yang T.C."/>
            <person name="Huo Q.B."/>
            <person name="Li W."/>
            <person name="Chen H.Y."/>
            <person name="Chen S.E."/>
            <person name="Zhou L.G."/>
            <person name="Ni X.B."/>
            <person name="Tian J.H."/>
            <person name="Sheng Y."/>
            <person name="Liu T."/>
            <person name="Pan Y.S."/>
            <person name="Xia L.Y."/>
            <person name="Li J."/>
            <person name="Zhao F."/>
            <person name="Cao W.C."/>
        </authorList>
    </citation>
    <scope>NUCLEOTIDE SEQUENCE [LARGE SCALE GENOMIC DNA]</scope>
    <source>
        <strain evidence="1">Iper-2018</strain>
    </source>
</reference>
<protein>
    <submittedName>
        <fullName evidence="1">Uncharacterized protein</fullName>
    </submittedName>
</protein>
<evidence type="ECO:0000313" key="2">
    <source>
        <dbReference type="Proteomes" id="UP000805193"/>
    </source>
</evidence>